<dbReference type="InterPro" id="IPR001509">
    <property type="entry name" value="Epimerase_deHydtase"/>
</dbReference>
<dbReference type="InterPro" id="IPR010099">
    <property type="entry name" value="SDR39U1"/>
</dbReference>
<keyword evidence="5" id="KW-1185">Reference proteome</keyword>
<feature type="domain" description="DUF1731" evidence="3">
    <location>
        <begin position="250"/>
        <end position="295"/>
    </location>
</feature>
<dbReference type="PANTHER" id="PTHR11092:SF0">
    <property type="entry name" value="EPIMERASE FAMILY PROTEIN SDR39U1"/>
    <property type="match status" value="1"/>
</dbReference>
<dbReference type="RefSeq" id="WP_192771429.1">
    <property type="nucleotide sequence ID" value="NZ_JADBEB010000001.1"/>
</dbReference>
<dbReference type="PANTHER" id="PTHR11092">
    <property type="entry name" value="SUGAR NUCLEOTIDE EPIMERASE RELATED"/>
    <property type="match status" value="1"/>
</dbReference>
<dbReference type="InterPro" id="IPR013549">
    <property type="entry name" value="DUF1731"/>
</dbReference>
<dbReference type="InterPro" id="IPR036291">
    <property type="entry name" value="NAD(P)-bd_dom_sf"/>
</dbReference>
<dbReference type="NCBIfam" id="TIGR01777">
    <property type="entry name" value="yfcH"/>
    <property type="match status" value="1"/>
</dbReference>
<proteinExistence type="inferred from homology"/>
<gene>
    <name evidence="4" type="ORF">H4W31_008176</name>
</gene>
<accession>A0A927R476</accession>
<dbReference type="SUPFAM" id="SSF51735">
    <property type="entry name" value="NAD(P)-binding Rossmann-fold domains"/>
    <property type="match status" value="1"/>
</dbReference>
<dbReference type="AlphaFoldDB" id="A0A927R476"/>
<dbReference type="EMBL" id="JADBEB010000001">
    <property type="protein sequence ID" value="MBE1492538.1"/>
    <property type="molecule type" value="Genomic_DNA"/>
</dbReference>
<comment type="caution">
    <text evidence="4">The sequence shown here is derived from an EMBL/GenBank/DDBJ whole genome shotgun (WGS) entry which is preliminary data.</text>
</comment>
<name>A0A927R476_9ACTN</name>
<protein>
    <submittedName>
        <fullName evidence="4">Uncharacterized protein (TIGR01777 family)</fullName>
    </submittedName>
</protein>
<comment type="similarity">
    <text evidence="1">Belongs to the NAD(P)-dependent epimerase/dehydratase family. SDR39U1 subfamily.</text>
</comment>
<evidence type="ECO:0000313" key="4">
    <source>
        <dbReference type="EMBL" id="MBE1492538.1"/>
    </source>
</evidence>
<dbReference type="Gene3D" id="3.40.50.720">
    <property type="entry name" value="NAD(P)-binding Rossmann-like Domain"/>
    <property type="match status" value="1"/>
</dbReference>
<evidence type="ECO:0000259" key="2">
    <source>
        <dbReference type="Pfam" id="PF01370"/>
    </source>
</evidence>
<reference evidence="4" key="1">
    <citation type="submission" date="2020-10" db="EMBL/GenBank/DDBJ databases">
        <title>Sequencing the genomes of 1000 actinobacteria strains.</title>
        <authorList>
            <person name="Klenk H.-P."/>
        </authorList>
    </citation>
    <scope>NUCLEOTIDE SEQUENCE</scope>
    <source>
        <strain evidence="4">DSM 46832</strain>
    </source>
</reference>
<sequence>MRILVAGASGFLGTRLTDLLRTEGHEVVRLVRRPAHGADEVRWDPGAGQLDPASLAEVAAVINLSGANISERRWSGGFKDVLRSSRVDTTATLARAIAGLPAPQRPRVLLNGSAIGWYGDTGDRPVEEDAPAGDGFMADLCRVWEAATAPAEQAGVRVVRLRSGLPLDRADGFLKPQLLPYRLGIAGKFGNGRQWIPWISIADWLAAVSFLLARDDIAGAVNVVGPAPVTNAEFTRTLGRALNRPTVMPVPGIALRILLGEMSIEALRSLRVLPGVLNRAGFRFAHPDLGGALQAALKRE</sequence>
<dbReference type="Pfam" id="PF01370">
    <property type="entry name" value="Epimerase"/>
    <property type="match status" value="1"/>
</dbReference>
<organism evidence="4 5">
    <name type="scientific">Plantactinospora soyae</name>
    <dbReference type="NCBI Taxonomy" id="1544732"/>
    <lineage>
        <taxon>Bacteria</taxon>
        <taxon>Bacillati</taxon>
        <taxon>Actinomycetota</taxon>
        <taxon>Actinomycetes</taxon>
        <taxon>Micromonosporales</taxon>
        <taxon>Micromonosporaceae</taxon>
        <taxon>Plantactinospora</taxon>
    </lineage>
</organism>
<evidence type="ECO:0000256" key="1">
    <source>
        <dbReference type="ARBA" id="ARBA00009353"/>
    </source>
</evidence>
<dbReference type="Proteomes" id="UP000649753">
    <property type="component" value="Unassembled WGS sequence"/>
</dbReference>
<evidence type="ECO:0000259" key="3">
    <source>
        <dbReference type="Pfam" id="PF08338"/>
    </source>
</evidence>
<evidence type="ECO:0000313" key="5">
    <source>
        <dbReference type="Proteomes" id="UP000649753"/>
    </source>
</evidence>
<feature type="domain" description="NAD-dependent epimerase/dehydratase" evidence="2">
    <location>
        <begin position="3"/>
        <end position="222"/>
    </location>
</feature>
<dbReference type="Pfam" id="PF08338">
    <property type="entry name" value="DUF1731"/>
    <property type="match status" value="1"/>
</dbReference>